<sequence>MSEEMAACVTPLPAGSHQTRPILLRLLSIKNGGHVGLTAR</sequence>
<evidence type="ECO:0000313" key="2">
    <source>
        <dbReference type="Proteomes" id="UP001249851"/>
    </source>
</evidence>
<accession>A0AAD9R7P7</accession>
<reference evidence="1" key="1">
    <citation type="journal article" date="2023" name="G3 (Bethesda)">
        <title>Whole genome assembly and annotation of the endangered Caribbean coral Acropora cervicornis.</title>
        <authorList>
            <person name="Selwyn J.D."/>
            <person name="Vollmer S.V."/>
        </authorList>
    </citation>
    <scope>NUCLEOTIDE SEQUENCE</scope>
    <source>
        <strain evidence="1">K2</strain>
    </source>
</reference>
<keyword evidence="2" id="KW-1185">Reference proteome</keyword>
<reference evidence="1" key="2">
    <citation type="journal article" date="2023" name="Science">
        <title>Genomic signatures of disease resistance in endangered staghorn corals.</title>
        <authorList>
            <person name="Vollmer S.V."/>
            <person name="Selwyn J.D."/>
            <person name="Despard B.A."/>
            <person name="Roesel C.L."/>
        </authorList>
    </citation>
    <scope>NUCLEOTIDE SEQUENCE</scope>
    <source>
        <strain evidence="1">K2</strain>
    </source>
</reference>
<comment type="caution">
    <text evidence="1">The sequence shown here is derived from an EMBL/GenBank/DDBJ whole genome shotgun (WGS) entry which is preliminary data.</text>
</comment>
<proteinExistence type="predicted"/>
<protein>
    <submittedName>
        <fullName evidence="1">Uncharacterized protein</fullName>
    </submittedName>
</protein>
<organism evidence="1 2">
    <name type="scientific">Acropora cervicornis</name>
    <name type="common">Staghorn coral</name>
    <dbReference type="NCBI Taxonomy" id="6130"/>
    <lineage>
        <taxon>Eukaryota</taxon>
        <taxon>Metazoa</taxon>
        <taxon>Cnidaria</taxon>
        <taxon>Anthozoa</taxon>
        <taxon>Hexacorallia</taxon>
        <taxon>Scleractinia</taxon>
        <taxon>Astrocoeniina</taxon>
        <taxon>Acroporidae</taxon>
        <taxon>Acropora</taxon>
    </lineage>
</organism>
<dbReference type="Proteomes" id="UP001249851">
    <property type="component" value="Unassembled WGS sequence"/>
</dbReference>
<evidence type="ECO:0000313" key="1">
    <source>
        <dbReference type="EMBL" id="KAK2574602.1"/>
    </source>
</evidence>
<dbReference type="EMBL" id="JARQWQ010000001">
    <property type="protein sequence ID" value="KAK2574602.1"/>
    <property type="molecule type" value="Genomic_DNA"/>
</dbReference>
<dbReference type="AlphaFoldDB" id="A0AAD9R7P7"/>
<gene>
    <name evidence="1" type="ORF">P5673_000792</name>
</gene>
<name>A0AAD9R7P7_ACRCE</name>